<accession>A0ABQ4T6P7</accession>
<dbReference type="PANTHER" id="PTHR31490">
    <property type="entry name" value="GLYCOSYL HYDROLASE"/>
    <property type="match status" value="1"/>
</dbReference>
<sequence>MILPTRRRTLAGLAAAALPLAPAQAASWSPDSLQAAAARKGLAYGSAVNITPLRRDPAYGAAIARECGIVTAENAMKMEHVLPDPGQVTFQGGDETLRFAAANGQGMRGHCLVWHRAIPDWVLPRIATAREAEEFLRRWIDGMAHRYRGRIEAWDVVNEILAPQEGRADGLRHTPWLAALGPAYIDLAFGMLRDTDPKAVGVWNEDDCELGADWIDRRRALVLTTLDGLLKRGVPVRRFGMQGHLDSTIPLDATALRAFLREIAGRGLAIEITEFDVDDRAFPAAIAARDRGVADRARAFLDVVLDEAAVLNVVSWDITNAGTWLNHSPQRKRPDGLAQRALPLDAQYRRTPLWQAMRRAFEGAPDHRETRARLRRD</sequence>
<comment type="catalytic activity">
    <reaction evidence="1 9">
        <text>Endohydrolysis of (1-&gt;4)-beta-D-xylosidic linkages in xylans.</text>
        <dbReference type="EC" id="3.2.1.8"/>
    </reaction>
</comment>
<evidence type="ECO:0000259" key="11">
    <source>
        <dbReference type="PROSITE" id="PS51760"/>
    </source>
</evidence>
<evidence type="ECO:0000256" key="3">
    <source>
        <dbReference type="ARBA" id="ARBA00022651"/>
    </source>
</evidence>
<keyword evidence="13" id="KW-1185">Reference proteome</keyword>
<proteinExistence type="inferred from homology"/>
<evidence type="ECO:0000256" key="2">
    <source>
        <dbReference type="ARBA" id="ARBA00007495"/>
    </source>
</evidence>
<evidence type="ECO:0000256" key="7">
    <source>
        <dbReference type="ARBA" id="ARBA00023295"/>
    </source>
</evidence>
<comment type="caution">
    <text evidence="12">The sequence shown here is derived from an EMBL/GenBank/DDBJ whole genome shotgun (WGS) entry which is preliminary data.</text>
</comment>
<gene>
    <name evidence="12" type="primary">xynB</name>
    <name evidence="12" type="ORF">LKMONMHP_2218</name>
</gene>
<dbReference type="InterPro" id="IPR001000">
    <property type="entry name" value="GH10_dom"/>
</dbReference>
<dbReference type="SUPFAM" id="SSF51445">
    <property type="entry name" value="(Trans)glycosidases"/>
    <property type="match status" value="1"/>
</dbReference>
<feature type="chain" id="PRO_5046338604" description="Beta-xylanase" evidence="10">
    <location>
        <begin position="26"/>
        <end position="377"/>
    </location>
</feature>
<evidence type="ECO:0000256" key="10">
    <source>
        <dbReference type="SAM" id="SignalP"/>
    </source>
</evidence>
<evidence type="ECO:0000256" key="4">
    <source>
        <dbReference type="ARBA" id="ARBA00022729"/>
    </source>
</evidence>
<dbReference type="Pfam" id="PF00331">
    <property type="entry name" value="Glyco_hydro_10"/>
    <property type="match status" value="1"/>
</dbReference>
<keyword evidence="6 9" id="KW-0119">Carbohydrate metabolism</keyword>
<feature type="signal peptide" evidence="10">
    <location>
        <begin position="1"/>
        <end position="25"/>
    </location>
</feature>
<dbReference type="Gene3D" id="3.20.20.80">
    <property type="entry name" value="Glycosidases"/>
    <property type="match status" value="1"/>
</dbReference>
<evidence type="ECO:0000256" key="1">
    <source>
        <dbReference type="ARBA" id="ARBA00000681"/>
    </source>
</evidence>
<evidence type="ECO:0000256" key="9">
    <source>
        <dbReference type="RuleBase" id="RU361174"/>
    </source>
</evidence>
<keyword evidence="3" id="KW-0858">Xylan degradation</keyword>
<reference evidence="12" key="1">
    <citation type="journal article" date="2021" name="Front. Microbiol.">
        <title>Comprehensive Comparative Genomics and Phenotyping of Methylobacterium Species.</title>
        <authorList>
            <person name="Alessa O."/>
            <person name="Ogura Y."/>
            <person name="Fujitani Y."/>
            <person name="Takami H."/>
            <person name="Hayashi T."/>
            <person name="Sahin N."/>
            <person name="Tani A."/>
        </authorList>
    </citation>
    <scope>NUCLEOTIDE SEQUENCE</scope>
    <source>
        <strain evidence="12">NBRC 15689</strain>
    </source>
</reference>
<keyword evidence="4 10" id="KW-0732">Signal</keyword>
<evidence type="ECO:0000313" key="12">
    <source>
        <dbReference type="EMBL" id="GJE27360.1"/>
    </source>
</evidence>
<organism evidence="12 13">
    <name type="scientific">Methylobacterium organophilum</name>
    <dbReference type="NCBI Taxonomy" id="410"/>
    <lineage>
        <taxon>Bacteria</taxon>
        <taxon>Pseudomonadati</taxon>
        <taxon>Pseudomonadota</taxon>
        <taxon>Alphaproteobacteria</taxon>
        <taxon>Hyphomicrobiales</taxon>
        <taxon>Methylobacteriaceae</taxon>
        <taxon>Methylobacterium</taxon>
    </lineage>
</organism>
<feature type="domain" description="GH10" evidence="11">
    <location>
        <begin position="27"/>
        <end position="360"/>
    </location>
</feature>
<keyword evidence="5 9" id="KW-0378">Hydrolase</keyword>
<dbReference type="InterPro" id="IPR044846">
    <property type="entry name" value="GH10"/>
</dbReference>
<reference evidence="12" key="2">
    <citation type="submission" date="2021-08" db="EMBL/GenBank/DDBJ databases">
        <authorList>
            <person name="Tani A."/>
            <person name="Ola A."/>
            <person name="Ogura Y."/>
            <person name="Katsura K."/>
            <person name="Hayashi T."/>
        </authorList>
    </citation>
    <scope>NUCLEOTIDE SEQUENCE</scope>
    <source>
        <strain evidence="12">NBRC 15689</strain>
    </source>
</reference>
<dbReference type="PRINTS" id="PR00134">
    <property type="entry name" value="GLHYDRLASE10"/>
</dbReference>
<evidence type="ECO:0000313" key="13">
    <source>
        <dbReference type="Proteomes" id="UP001055156"/>
    </source>
</evidence>
<evidence type="ECO:0000256" key="5">
    <source>
        <dbReference type="ARBA" id="ARBA00022801"/>
    </source>
</evidence>
<comment type="similarity">
    <text evidence="2 9">Belongs to the glycosyl hydrolase 10 (cellulase F) family.</text>
</comment>
<dbReference type="SMART" id="SM00633">
    <property type="entry name" value="Glyco_10"/>
    <property type="match status" value="1"/>
</dbReference>
<protein>
    <recommendedName>
        <fullName evidence="9">Beta-xylanase</fullName>
        <ecNumber evidence="9">3.2.1.8</ecNumber>
    </recommendedName>
</protein>
<keyword evidence="7 9" id="KW-0326">Glycosidase</keyword>
<dbReference type="InterPro" id="IPR006311">
    <property type="entry name" value="TAT_signal"/>
</dbReference>
<dbReference type="RefSeq" id="WP_238311197.1">
    <property type="nucleotide sequence ID" value="NZ_BPQV01000005.1"/>
</dbReference>
<dbReference type="PROSITE" id="PS51760">
    <property type="entry name" value="GH10_2"/>
    <property type="match status" value="1"/>
</dbReference>
<keyword evidence="8 9" id="KW-0624">Polysaccharide degradation</keyword>
<dbReference type="EC" id="3.2.1.8" evidence="9"/>
<dbReference type="InterPro" id="IPR017853">
    <property type="entry name" value="GH"/>
</dbReference>
<dbReference type="PROSITE" id="PS51318">
    <property type="entry name" value="TAT"/>
    <property type="match status" value="1"/>
</dbReference>
<evidence type="ECO:0000256" key="6">
    <source>
        <dbReference type="ARBA" id="ARBA00023277"/>
    </source>
</evidence>
<dbReference type="EMBL" id="BPQV01000005">
    <property type="protein sequence ID" value="GJE27360.1"/>
    <property type="molecule type" value="Genomic_DNA"/>
</dbReference>
<name>A0ABQ4T6P7_METOR</name>
<dbReference type="Proteomes" id="UP001055156">
    <property type="component" value="Unassembled WGS sequence"/>
</dbReference>
<dbReference type="PANTHER" id="PTHR31490:SF88">
    <property type="entry name" value="BETA-XYLANASE"/>
    <property type="match status" value="1"/>
</dbReference>
<evidence type="ECO:0000256" key="8">
    <source>
        <dbReference type="ARBA" id="ARBA00023326"/>
    </source>
</evidence>